<dbReference type="GO" id="GO:0046872">
    <property type="term" value="F:metal ion binding"/>
    <property type="evidence" value="ECO:0007669"/>
    <property type="project" value="UniProtKB-KW"/>
</dbReference>
<comment type="cofactor">
    <cofactor evidence="1">
        <name>Zn(2+)</name>
        <dbReference type="ChEBI" id="CHEBI:29105"/>
    </cofactor>
</comment>
<dbReference type="Pfam" id="PF24827">
    <property type="entry name" value="AstE_AspA_cat"/>
    <property type="match status" value="1"/>
</dbReference>
<dbReference type="EMBL" id="CP003181">
    <property type="protein sequence ID" value="AHJ62416.1"/>
    <property type="molecule type" value="Genomic_DNA"/>
</dbReference>
<reference evidence="7" key="1">
    <citation type="submission" date="2012-06" db="EMBL/GenBank/DDBJ databases">
        <title>Genome analysis of multiple Granulibacter bethesdensis isolates demonstrates substantial genome diversity.</title>
        <authorList>
            <person name="Greenberg D.E."/>
            <person name="Porcella S.F."/>
            <person name="Zarember K."/>
            <person name="Zelazny A.M."/>
            <person name="Bruno D."/>
            <person name="Martens C."/>
            <person name="Barbian K.D."/>
            <person name="Jaske E."/>
            <person name="Holland S.M."/>
        </authorList>
    </citation>
    <scope>NUCLEOTIDE SEQUENCE [LARGE SCALE GENOMIC DNA]</scope>
    <source>
        <strain evidence="7">CGDNIH3</strain>
    </source>
</reference>
<evidence type="ECO:0000259" key="5">
    <source>
        <dbReference type="Pfam" id="PF24827"/>
    </source>
</evidence>
<protein>
    <recommendedName>
        <fullName evidence="5">Succinylglutamate desuccinylase/Aspartoacylase catalytic domain-containing protein</fullName>
    </recommendedName>
</protein>
<dbReference type="GO" id="GO:0016788">
    <property type="term" value="F:hydrolase activity, acting on ester bonds"/>
    <property type="evidence" value="ECO:0007669"/>
    <property type="project" value="InterPro"/>
</dbReference>
<feature type="domain" description="Succinylglutamate desuccinylase/Aspartoacylase catalytic" evidence="5">
    <location>
        <begin position="68"/>
        <end position="179"/>
    </location>
</feature>
<dbReference type="AlphaFoldDB" id="A0AAN0RCK7"/>
<keyword evidence="4" id="KW-0862">Zinc</keyword>
<evidence type="ECO:0000313" key="6">
    <source>
        <dbReference type="EMBL" id="AHJ62416.1"/>
    </source>
</evidence>
<evidence type="ECO:0000256" key="3">
    <source>
        <dbReference type="ARBA" id="ARBA00022801"/>
    </source>
</evidence>
<dbReference type="InterPro" id="IPR050178">
    <property type="entry name" value="AspA/AstE_fam"/>
</dbReference>
<dbReference type="SUPFAM" id="SSF53187">
    <property type="entry name" value="Zn-dependent exopeptidases"/>
    <property type="match status" value="1"/>
</dbReference>
<accession>A0AAN0RCK7</accession>
<evidence type="ECO:0000256" key="4">
    <source>
        <dbReference type="ARBA" id="ARBA00022833"/>
    </source>
</evidence>
<organism evidence="6 7">
    <name type="scientific">Granulibacter bethesdensis</name>
    <dbReference type="NCBI Taxonomy" id="364410"/>
    <lineage>
        <taxon>Bacteria</taxon>
        <taxon>Pseudomonadati</taxon>
        <taxon>Pseudomonadota</taxon>
        <taxon>Alphaproteobacteria</taxon>
        <taxon>Acetobacterales</taxon>
        <taxon>Acetobacteraceae</taxon>
        <taxon>Granulibacter</taxon>
    </lineage>
</organism>
<dbReference type="Proteomes" id="UP000019438">
    <property type="component" value="Chromosome"/>
</dbReference>
<name>A0AAN0RCK7_9PROT</name>
<dbReference type="PANTHER" id="PTHR15162">
    <property type="entry name" value="ASPARTOACYLASE"/>
    <property type="match status" value="1"/>
</dbReference>
<keyword evidence="3" id="KW-0378">Hydrolase</keyword>
<gene>
    <name evidence="6" type="ORF">GbCGDNIH3_0633</name>
</gene>
<dbReference type="GO" id="GO:0005829">
    <property type="term" value="C:cytosol"/>
    <property type="evidence" value="ECO:0007669"/>
    <property type="project" value="TreeGrafter"/>
</dbReference>
<evidence type="ECO:0000313" key="7">
    <source>
        <dbReference type="Proteomes" id="UP000019438"/>
    </source>
</evidence>
<sequence length="355" mass="38900">MQSFRSCWIFNHGLFPTDPPPIQTITMMQTTSAMIPELTVRLETPDLDPWITGNTSIQGFTSITGPRPGPHVVLVALTHGNEIAGAIVLDQLLRQCIRPLRGCLTFGFANLAAFARFDPRQPIASRFVDEDLNRVWQSDLLTSAPDKACTGLREGYELFRAREIKPLIDTADVLIDLHSMLWPSRPLILCGRNQRGLALGRKAGDPALPIADDGHATGRRLIDYTPFSEAGSKRTALLVEGGQHWHAETVTTLRQIVLNLLAALEMIPSQQNIPPPVPCWSVTHTIIARTARFAFTQAFVGGHIIPHAGTLIAHDGDETVRTPYDDCLLVMPSLRASAGHTAVRLAKRIETIPGG</sequence>
<evidence type="ECO:0000256" key="2">
    <source>
        <dbReference type="ARBA" id="ARBA00022723"/>
    </source>
</evidence>
<evidence type="ECO:0000256" key="1">
    <source>
        <dbReference type="ARBA" id="ARBA00001947"/>
    </source>
</evidence>
<dbReference type="KEGG" id="gbc:GbCGDNIH3_0633"/>
<dbReference type="InterPro" id="IPR055438">
    <property type="entry name" value="AstE_AspA_cat"/>
</dbReference>
<keyword evidence="2" id="KW-0479">Metal-binding</keyword>
<dbReference type="PANTHER" id="PTHR15162:SF7">
    <property type="entry name" value="SUCCINYLGLUTAMATE DESUCCINYLASE"/>
    <property type="match status" value="1"/>
</dbReference>
<proteinExistence type="predicted"/>
<dbReference type="Gene3D" id="3.40.630.10">
    <property type="entry name" value="Zn peptidases"/>
    <property type="match status" value="1"/>
</dbReference>